<dbReference type="InterPro" id="IPR036188">
    <property type="entry name" value="FAD/NAD-bd_sf"/>
</dbReference>
<keyword evidence="8" id="KW-1185">Reference proteome</keyword>
<dbReference type="GO" id="GO:0008137">
    <property type="term" value="F:NADH dehydrogenase (ubiquinone) activity"/>
    <property type="evidence" value="ECO:0007669"/>
    <property type="project" value="TreeGrafter"/>
</dbReference>
<keyword evidence="3" id="KW-0274">FAD</keyword>
<evidence type="ECO:0000256" key="4">
    <source>
        <dbReference type="ARBA" id="ARBA00023002"/>
    </source>
</evidence>
<dbReference type="PRINTS" id="PR00411">
    <property type="entry name" value="PNDRDTASEI"/>
</dbReference>
<comment type="caution">
    <text evidence="7">The sequence shown here is derived from an EMBL/GenBank/DDBJ whole genome shotgun (WGS) entry which is preliminary data.</text>
</comment>
<evidence type="ECO:0000256" key="3">
    <source>
        <dbReference type="ARBA" id="ARBA00022827"/>
    </source>
</evidence>
<evidence type="ECO:0000256" key="2">
    <source>
        <dbReference type="ARBA" id="ARBA00022630"/>
    </source>
</evidence>
<dbReference type="GO" id="GO:0003954">
    <property type="term" value="F:NADH dehydrogenase activity"/>
    <property type="evidence" value="ECO:0007669"/>
    <property type="project" value="InterPro"/>
</dbReference>
<organism evidence="7 8">
    <name type="scientific">Undibacterium nitidum</name>
    <dbReference type="NCBI Taxonomy" id="2762298"/>
    <lineage>
        <taxon>Bacteria</taxon>
        <taxon>Pseudomonadati</taxon>
        <taxon>Pseudomonadota</taxon>
        <taxon>Betaproteobacteria</taxon>
        <taxon>Burkholderiales</taxon>
        <taxon>Oxalobacteraceae</taxon>
        <taxon>Undibacterium</taxon>
    </lineage>
</organism>
<evidence type="ECO:0000256" key="5">
    <source>
        <dbReference type="ARBA" id="ARBA00023027"/>
    </source>
</evidence>
<protein>
    <submittedName>
        <fullName evidence="7">NAD(P)/FAD-dependent oxidoreductase</fullName>
    </submittedName>
</protein>
<evidence type="ECO:0000256" key="1">
    <source>
        <dbReference type="ARBA" id="ARBA00005272"/>
    </source>
</evidence>
<gene>
    <name evidence="7" type="ORF">H8K36_14760</name>
</gene>
<name>A0A923KQ89_9BURK</name>
<comment type="similarity">
    <text evidence="1">Belongs to the NADH dehydrogenase family.</text>
</comment>
<dbReference type="AlphaFoldDB" id="A0A923KQ89"/>
<keyword evidence="4" id="KW-0560">Oxidoreductase</keyword>
<dbReference type="PANTHER" id="PTHR43706:SF9">
    <property type="entry name" value="TYPE II NADH:QUINONE OXIDOREDUCTASE"/>
    <property type="match status" value="1"/>
</dbReference>
<dbReference type="Pfam" id="PF07992">
    <property type="entry name" value="Pyr_redox_2"/>
    <property type="match status" value="1"/>
</dbReference>
<accession>A0A923KQ89</accession>
<reference evidence="7" key="1">
    <citation type="submission" date="2020-08" db="EMBL/GenBank/DDBJ databases">
        <title>Novel species isolated from subtropical streams in China.</title>
        <authorList>
            <person name="Lu H."/>
        </authorList>
    </citation>
    <scope>NUCLEOTIDE SEQUENCE</scope>
    <source>
        <strain evidence="7">LX22W</strain>
    </source>
</reference>
<evidence type="ECO:0000313" key="7">
    <source>
        <dbReference type="EMBL" id="MBC3882648.1"/>
    </source>
</evidence>
<dbReference type="EMBL" id="JACOFZ010000006">
    <property type="protein sequence ID" value="MBC3882648.1"/>
    <property type="molecule type" value="Genomic_DNA"/>
</dbReference>
<evidence type="ECO:0000313" key="8">
    <source>
        <dbReference type="Proteomes" id="UP000627446"/>
    </source>
</evidence>
<dbReference type="RefSeq" id="WP_186917263.1">
    <property type="nucleotide sequence ID" value="NZ_JACOFZ010000006.1"/>
</dbReference>
<sequence length="441" mass="48402">MESKQAALHHIVIVGGGAGGLELAVRLGKRLGKKGKARITLVDASRTHLWKPLLHQVAAGTLDSHADEREYFALARSKHFEFRLGRMQGLSREKKEIYLSPTFDEDGNELLPQQAIPYDQLVIALGSQTNDFGTKGAKENCIMLDSLPAAERFHQKLINFCLRAQSQQQQAGEGRFTVTIIGGGATGVELAAELHMTTKILSSYGLVNFHPEKDLKIVIVDASPRLLQMLPERLSDAVAKELRSIAIEIHTNEKVVEVSKEGVAMASGKFIPSGIVVWAAGIKAPDFLHEIDGLETNRLNQLVVHRNLQTTRDANIFALGDCCACPQGEGQANVPPRAQSAHQQAACLADSLCRAMNGKSLKDFVYKDHGSLVSLGNYSTVGSLMGAIASGSVFIEGTLAKWMYWSLHKHHQVAVNGWFHTWLSTWAETIDRVRNPRIKLH</sequence>
<dbReference type="PRINTS" id="PR00368">
    <property type="entry name" value="FADPNR"/>
</dbReference>
<dbReference type="SUPFAM" id="SSF51905">
    <property type="entry name" value="FAD/NAD(P)-binding domain"/>
    <property type="match status" value="1"/>
</dbReference>
<dbReference type="Proteomes" id="UP000627446">
    <property type="component" value="Unassembled WGS sequence"/>
</dbReference>
<dbReference type="InterPro" id="IPR045024">
    <property type="entry name" value="NDH-2"/>
</dbReference>
<keyword evidence="2" id="KW-0285">Flavoprotein</keyword>
<dbReference type="PANTHER" id="PTHR43706">
    <property type="entry name" value="NADH DEHYDROGENASE"/>
    <property type="match status" value="1"/>
</dbReference>
<feature type="domain" description="FAD/NAD(P)-binding" evidence="6">
    <location>
        <begin position="10"/>
        <end position="345"/>
    </location>
</feature>
<dbReference type="InterPro" id="IPR023753">
    <property type="entry name" value="FAD/NAD-binding_dom"/>
</dbReference>
<dbReference type="Gene3D" id="3.50.50.100">
    <property type="match status" value="1"/>
</dbReference>
<evidence type="ECO:0000259" key="6">
    <source>
        <dbReference type="Pfam" id="PF07992"/>
    </source>
</evidence>
<proteinExistence type="inferred from homology"/>
<keyword evidence="5" id="KW-0520">NAD</keyword>